<dbReference type="EMBL" id="NPHW01005223">
    <property type="protein sequence ID" value="OXV06990.1"/>
    <property type="molecule type" value="Genomic_DNA"/>
</dbReference>
<dbReference type="AlphaFoldDB" id="A0A232LS50"/>
<dbReference type="Pfam" id="PF24802">
    <property type="entry name" value="DUF7703"/>
    <property type="match status" value="1"/>
</dbReference>
<feature type="domain" description="DUF7703" evidence="2">
    <location>
        <begin position="10"/>
        <end position="255"/>
    </location>
</feature>
<sequence>MAGETGPLSSVTLAIAMTIAGFFAISCYNVVEINISIFNMFKRRRGLYFWSMLVASWGIVVHAIAVFLRYFALAPDFLMCVQTVIGWYAMVTGQSVVLYSRLHLVVSDTRQLRWVLAMIITNFFILHVPVTILFLASNLDPRYLDAFNIYERIQLVGFTLQECIISSMYIYETVRAIKPVLAVRGPEERKVIHYVIIVNVLAVLLDISLCTTEFTGHFDIQTTYKPVVYSIKLKMEFHVLNWLLAIIQRGHCTCSNSKRRIIGNCSGYGEDLLSPNIDQDGNRKYDIVSPGDSGRRSGIPDQITTVTDDHLLPTVSRDTKSATLSTASALNHDVSHWEKSEQSSSTITSILATAKLPQRPEP</sequence>
<dbReference type="Proteomes" id="UP000243515">
    <property type="component" value="Unassembled WGS sequence"/>
</dbReference>
<keyword evidence="4" id="KW-1185">Reference proteome</keyword>
<dbReference type="OrthoDB" id="405906at2759"/>
<keyword evidence="1" id="KW-0812">Transmembrane</keyword>
<organism evidence="3 4">
    <name type="scientific">Elaphomyces granulatus</name>
    <dbReference type="NCBI Taxonomy" id="519963"/>
    <lineage>
        <taxon>Eukaryota</taxon>
        <taxon>Fungi</taxon>
        <taxon>Dikarya</taxon>
        <taxon>Ascomycota</taxon>
        <taxon>Pezizomycotina</taxon>
        <taxon>Eurotiomycetes</taxon>
        <taxon>Eurotiomycetidae</taxon>
        <taxon>Eurotiales</taxon>
        <taxon>Elaphomycetaceae</taxon>
        <taxon>Elaphomyces</taxon>
    </lineage>
</organism>
<accession>A0A232LS50</accession>
<dbReference type="PANTHER" id="PTHR37013">
    <property type="entry name" value="INTEGRAL MEMBRANE PROTEIN (AFU_ORTHOLOGUE AFUA_1G05950)-RELATED"/>
    <property type="match status" value="1"/>
</dbReference>
<proteinExistence type="predicted"/>
<name>A0A232LS50_9EURO</name>
<evidence type="ECO:0000313" key="3">
    <source>
        <dbReference type="EMBL" id="OXV06990.1"/>
    </source>
</evidence>
<feature type="transmembrane region" description="Helical" evidence="1">
    <location>
        <begin position="84"/>
        <end position="102"/>
    </location>
</feature>
<evidence type="ECO:0000256" key="1">
    <source>
        <dbReference type="SAM" id="Phobius"/>
    </source>
</evidence>
<evidence type="ECO:0000259" key="2">
    <source>
        <dbReference type="Pfam" id="PF24802"/>
    </source>
</evidence>
<comment type="caution">
    <text evidence="3">The sequence shown here is derived from an EMBL/GenBank/DDBJ whole genome shotgun (WGS) entry which is preliminary data.</text>
</comment>
<dbReference type="InterPro" id="IPR056120">
    <property type="entry name" value="DUF7703"/>
</dbReference>
<evidence type="ECO:0000313" key="4">
    <source>
        <dbReference type="Proteomes" id="UP000243515"/>
    </source>
</evidence>
<dbReference type="PANTHER" id="PTHR37013:SF3">
    <property type="entry name" value="INTEGRAL MEMBRANE PROTEIN (AFU_ORTHOLOGUE AFUA_1G05950)"/>
    <property type="match status" value="1"/>
</dbReference>
<feature type="transmembrane region" description="Helical" evidence="1">
    <location>
        <begin position="47"/>
        <end position="72"/>
    </location>
</feature>
<gene>
    <name evidence="3" type="ORF">Egran_05245</name>
</gene>
<keyword evidence="1" id="KW-1133">Transmembrane helix</keyword>
<feature type="transmembrane region" description="Helical" evidence="1">
    <location>
        <begin position="114"/>
        <end position="137"/>
    </location>
</feature>
<keyword evidence="1" id="KW-0472">Membrane</keyword>
<protein>
    <recommendedName>
        <fullName evidence="2">DUF7703 domain-containing protein</fullName>
    </recommendedName>
</protein>
<feature type="transmembrane region" description="Helical" evidence="1">
    <location>
        <begin position="12"/>
        <end position="35"/>
    </location>
</feature>
<reference evidence="3 4" key="1">
    <citation type="journal article" date="2015" name="Environ. Microbiol.">
        <title>Metagenome sequence of Elaphomyces granulatus from sporocarp tissue reveals Ascomycota ectomycorrhizal fingerprints of genome expansion and a Proteobacteria-rich microbiome.</title>
        <authorList>
            <person name="Quandt C.A."/>
            <person name="Kohler A."/>
            <person name="Hesse C.N."/>
            <person name="Sharpton T.J."/>
            <person name="Martin F."/>
            <person name="Spatafora J.W."/>
        </authorList>
    </citation>
    <scope>NUCLEOTIDE SEQUENCE [LARGE SCALE GENOMIC DNA]</scope>
    <source>
        <strain evidence="3 4">OSC145934</strain>
    </source>
</reference>